<dbReference type="Pfam" id="PF10409">
    <property type="entry name" value="PTEN_C2"/>
    <property type="match status" value="1"/>
</dbReference>
<dbReference type="InterPro" id="IPR051144">
    <property type="entry name" value="Formin_homology_domain"/>
</dbReference>
<dbReference type="EnsemblPlants" id="TraesCS4B02G236500.1">
    <property type="protein sequence ID" value="TraesCS4B02G236500.1"/>
    <property type="gene ID" value="TraesCS4B02G236500"/>
</dbReference>
<dbReference type="Gramene" id="TraesWEE_scaffold_024747_01G000100.1">
    <property type="protein sequence ID" value="TraesWEE_scaffold_024747_01G000100.1"/>
    <property type="gene ID" value="TraesWEE_scaffold_024747_01G000100"/>
</dbReference>
<dbReference type="SMART" id="SM01326">
    <property type="entry name" value="PTEN_C2"/>
    <property type="match status" value="1"/>
</dbReference>
<dbReference type="OrthoDB" id="678818at2759"/>
<reference evidence="4" key="1">
    <citation type="submission" date="2018-08" db="EMBL/GenBank/DDBJ databases">
        <authorList>
            <person name="Rossello M."/>
        </authorList>
    </citation>
    <scope>NUCLEOTIDE SEQUENCE [LARGE SCALE GENOMIC DNA]</scope>
    <source>
        <strain evidence="4">cv. Chinese Spring</strain>
    </source>
</reference>
<dbReference type="Gramene" id="TraesROB_scaffold_003371_01G000100.1">
    <property type="protein sequence ID" value="TraesROB_scaffold_003371_01G000100.1"/>
    <property type="gene ID" value="TraesROB_scaffold_003371_01G000100"/>
</dbReference>
<dbReference type="Gramene" id="TraesCS4B02G236500.1">
    <property type="protein sequence ID" value="TraesCS4B02G236500.1"/>
    <property type="gene ID" value="TraesCS4B02G236500"/>
</dbReference>
<dbReference type="Gramene" id="TraesSTA4B03G02345330.1">
    <property type="protein sequence ID" value="TraesSTA4B03G02345330.1"/>
    <property type="gene ID" value="TraesSTA4B03G02345330"/>
</dbReference>
<dbReference type="AlphaFoldDB" id="A0A3B6IV39"/>
<feature type="compositionally biased region" description="Basic and acidic residues" evidence="2">
    <location>
        <begin position="383"/>
        <end position="400"/>
    </location>
</feature>
<dbReference type="Gramene" id="TraesARI4B03G02388030.1">
    <property type="protein sequence ID" value="TraesARI4B03G02388030.1"/>
    <property type="gene ID" value="TraesARI4B03G02388030"/>
</dbReference>
<evidence type="ECO:0000259" key="3">
    <source>
        <dbReference type="PROSITE" id="PS51182"/>
    </source>
</evidence>
<dbReference type="Gramene" id="TraesSYM4B03G02377540.1">
    <property type="protein sequence ID" value="TraesSYM4B03G02377540.1"/>
    <property type="gene ID" value="TraesSYM4B03G02377540"/>
</dbReference>
<dbReference type="OMA" id="AMFRIMF"/>
<dbReference type="PANTHER" id="PTHR45733">
    <property type="entry name" value="FORMIN-J"/>
    <property type="match status" value="1"/>
</dbReference>
<dbReference type="Gene3D" id="2.60.40.1110">
    <property type="match status" value="1"/>
</dbReference>
<feature type="compositionally biased region" description="Polar residues" evidence="2">
    <location>
        <begin position="429"/>
        <end position="438"/>
    </location>
</feature>
<dbReference type="Gramene" id="TraesJUL4B03G02369590.1">
    <property type="protein sequence ID" value="TraesJUL4B03G02369590.1"/>
    <property type="gene ID" value="TraesJUL4B03G02369590"/>
</dbReference>
<dbReference type="Gramene" id="TraesCS4B03G0645800.1">
    <property type="protein sequence ID" value="TraesCS4B03G0645800.1.CDS"/>
    <property type="gene ID" value="TraesCS4B03G0645800"/>
</dbReference>
<feature type="compositionally biased region" description="Basic and acidic residues" evidence="2">
    <location>
        <begin position="549"/>
        <end position="559"/>
    </location>
</feature>
<organism evidence="4">
    <name type="scientific">Triticum aestivum</name>
    <name type="common">Wheat</name>
    <dbReference type="NCBI Taxonomy" id="4565"/>
    <lineage>
        <taxon>Eukaryota</taxon>
        <taxon>Viridiplantae</taxon>
        <taxon>Streptophyta</taxon>
        <taxon>Embryophyta</taxon>
        <taxon>Tracheophyta</taxon>
        <taxon>Spermatophyta</taxon>
        <taxon>Magnoliopsida</taxon>
        <taxon>Liliopsida</taxon>
        <taxon>Poales</taxon>
        <taxon>Poaceae</taxon>
        <taxon>BOP clade</taxon>
        <taxon>Pooideae</taxon>
        <taxon>Triticodae</taxon>
        <taxon>Triticeae</taxon>
        <taxon>Triticinae</taxon>
        <taxon>Triticum</taxon>
    </lineage>
</organism>
<dbReference type="Gramene" id="TraesNOR4B03G02368080.1">
    <property type="protein sequence ID" value="TraesNOR4B03G02368080.1"/>
    <property type="gene ID" value="TraesNOR4B03G02368080"/>
</dbReference>
<feature type="compositionally biased region" description="Basic and acidic residues" evidence="2">
    <location>
        <begin position="452"/>
        <end position="469"/>
    </location>
</feature>
<dbReference type="SUPFAM" id="SSF49562">
    <property type="entry name" value="C2 domain (Calcium/lipid-binding domain, CaLB)"/>
    <property type="match status" value="1"/>
</dbReference>
<keyword evidence="1" id="KW-0378">Hydrolase</keyword>
<protein>
    <recommendedName>
        <fullName evidence="3">C2 tensin-type domain-containing protein</fullName>
    </recommendedName>
</protein>
<dbReference type="Gramene" id="TraesLAC4B03G02304240.1">
    <property type="protein sequence ID" value="TraesLAC4B03G02304240.1"/>
    <property type="gene ID" value="TraesLAC4B03G02304240"/>
</dbReference>
<dbReference type="STRING" id="4565.A0A3B6IV39"/>
<accession>A0A3B6IV39</accession>
<feature type="region of interest" description="Disordered" evidence="2">
    <location>
        <begin position="503"/>
        <end position="901"/>
    </location>
</feature>
<feature type="compositionally biased region" description="Polar residues" evidence="2">
    <location>
        <begin position="401"/>
        <end position="421"/>
    </location>
</feature>
<dbReference type="PROSITE" id="PS51182">
    <property type="entry name" value="C2_TENSIN"/>
    <property type="match status" value="1"/>
</dbReference>
<dbReference type="PANTHER" id="PTHR45733:SF13">
    <property type="entry name" value="OS03G0428400 PROTEIN"/>
    <property type="match status" value="1"/>
</dbReference>
<dbReference type="InterPro" id="IPR014020">
    <property type="entry name" value="Tensin_C2-dom"/>
</dbReference>
<dbReference type="Proteomes" id="UP000019116">
    <property type="component" value="Chromosome 4B"/>
</dbReference>
<dbReference type="Gene3D" id="3.90.190.10">
    <property type="entry name" value="Protein tyrosine phosphatase superfamily"/>
    <property type="match status" value="1"/>
</dbReference>
<evidence type="ECO:0000256" key="1">
    <source>
        <dbReference type="ARBA" id="ARBA00022912"/>
    </source>
</evidence>
<proteinExistence type="predicted"/>
<feature type="compositionally biased region" description="Low complexity" evidence="2">
    <location>
        <begin position="859"/>
        <end position="870"/>
    </location>
</feature>
<dbReference type="Gramene" id="TraesLDM4B03G02351440.1">
    <property type="protein sequence ID" value="TraesLDM4B03G02351440.1"/>
    <property type="gene ID" value="TraesLDM4B03G02351440"/>
</dbReference>
<feature type="domain" description="C2 tensin-type" evidence="3">
    <location>
        <begin position="205"/>
        <end position="345"/>
    </location>
</feature>
<dbReference type="InterPro" id="IPR029021">
    <property type="entry name" value="Prot-tyrosine_phosphatase-like"/>
</dbReference>
<dbReference type="Gramene" id="TraesPARA_EIv1.0_1370720.1">
    <property type="protein sequence ID" value="TraesPARA_EIv1.0_1370720.1.CDS"/>
    <property type="gene ID" value="TraesPARA_EIv1.0_1370720"/>
</dbReference>
<evidence type="ECO:0000256" key="2">
    <source>
        <dbReference type="SAM" id="MobiDB-lite"/>
    </source>
</evidence>
<dbReference type="SMR" id="A0A3B6IV39"/>
<evidence type="ECO:0000313" key="5">
    <source>
        <dbReference type="Proteomes" id="UP000019116"/>
    </source>
</evidence>
<feature type="compositionally biased region" description="Polar residues" evidence="2">
    <location>
        <begin position="719"/>
        <end position="742"/>
    </location>
</feature>
<name>A0A3B6IV39_WHEAT</name>
<keyword evidence="1" id="KW-0904">Protein phosphatase</keyword>
<reference evidence="4" key="2">
    <citation type="submission" date="2018-10" db="UniProtKB">
        <authorList>
            <consortium name="EnsemblPlants"/>
        </authorList>
    </citation>
    <scope>IDENTIFICATION</scope>
</reference>
<dbReference type="Gramene" id="TraesJAG4B03G02348740.1">
    <property type="protein sequence ID" value="TraesJAG4B03G02348740.1"/>
    <property type="gene ID" value="TraesJAG4B03G02348740"/>
</dbReference>
<dbReference type="Gramene" id="TraesCLE_scaffold_032212_01G000100.1">
    <property type="protein sequence ID" value="TraesCLE_scaffold_032212_01G000100.1"/>
    <property type="gene ID" value="TraesCLE_scaffold_032212_01G000100"/>
</dbReference>
<keyword evidence="5" id="KW-1185">Reference proteome</keyword>
<dbReference type="Gramene" id="TraesCAD_scaffold_033221_01G000100.1">
    <property type="protein sequence ID" value="TraesCAD_scaffold_033221_01G000100.1"/>
    <property type="gene ID" value="TraesCAD_scaffold_033221_01G000100"/>
</dbReference>
<dbReference type="Gramene" id="TraesKAR4B01G0332210.1">
    <property type="protein sequence ID" value="cds.TraesKAR4B01G0332210.1"/>
    <property type="gene ID" value="TraesKAR4B01G0332210"/>
</dbReference>
<sequence>MALLRKLFARKAMDGLSHVSERVFVFNSCLSIGALDERAHKDYLTSTIIQLKAGNPHASLMVVNFAAAPTGADAVHSLLGHGAAAVVADYPSRYGGCPSLPLPKIRAFVGSCVDWLVSGHQRNILLMHCDGDGAAWPALAFAMASLLVYIEEAAPERTTLDAVYGRAPVELLSACSALDPRPSHLRYLQYVTRLRDKGALMGMKQQPFVLDCLILRAVPDFDGSGGCRPVVRVHGEPREPSADVSSTEVLFSTPRIKQQFKNYKQAESTVIKADIGCQIQGDVVIECIHVGNEGHEQIMFSIMFSTCFLQSNMTAFTLEDIDLPWNCNREKFKEDFKIEVFFSEVELSDTDESHDESELSSIGNADEFYDFDEILIEDSDFDQNERESHGEASRQDHYEEPNTNTEHSETVSSDRASNSSAEKGEDGETGSSDSASNGSDEKGNISTEDEAEFIHEDGVDVTRETKEPRLGETSYLLEAGSSSSMAPIVPTIRDINEEMPTDLQEDRNDGLIPVQEGGQRVTPQLMRKTRQKQAAIIPAVPIIRKKMRRPDTGPDDKKPATSKTLVRVGSQKGALVAASSSSSNRTSQARTIPSPHRQHVVPSRLKQGSAAQAIRVSSNLSKEHLKRSSQQQAGGDPEARKHSASGTAARPEVKQIVFTRQASSSFAPSPLGRERSQEDGECSGNPMEKAKKPVIHSSEKPRSSRVPKQESPAVEAPRRTSTLKKSMSSPAISATPAVSSPGKSRALTSLPAVKTSRPSSGLHIASPSSSPRRQKHSVTPPSSPGRSPLAGPRFSRAVPASQPDMQQGASAPTRLPRRASFSELSRSVATSRAADVHAVSPRASRVIQNHREGVKASGRSLSPSSPRLTTQPWPKTTAVVSMSSSKDRSGTAPARPTRLSS</sequence>
<feature type="region of interest" description="Disordered" evidence="2">
    <location>
        <begin position="382"/>
        <end position="469"/>
    </location>
</feature>
<feature type="compositionally biased region" description="Polar residues" evidence="2">
    <location>
        <begin position="871"/>
        <end position="884"/>
    </location>
</feature>
<dbReference type="GO" id="GO:0004721">
    <property type="term" value="F:phosphoprotein phosphatase activity"/>
    <property type="evidence" value="ECO:0007669"/>
    <property type="project" value="UniProtKB-KW"/>
</dbReference>
<dbReference type="InterPro" id="IPR035892">
    <property type="entry name" value="C2_domain_sf"/>
</dbReference>
<feature type="compositionally biased region" description="Polar residues" evidence="2">
    <location>
        <begin position="658"/>
        <end position="667"/>
    </location>
</feature>
<evidence type="ECO:0000313" key="4">
    <source>
        <dbReference type="EnsemblPlants" id="TraesCS4B02G236500.1"/>
    </source>
</evidence>